<gene>
    <name evidence="1" type="ORF">DXC61_10185</name>
</gene>
<feature type="non-terminal residue" evidence="1">
    <location>
        <position position="100"/>
    </location>
</feature>
<dbReference type="AlphaFoldDB" id="A0AA92SXG9"/>
<name>A0AA92SXG9_9BACT</name>
<evidence type="ECO:0000313" key="2">
    <source>
        <dbReference type="Proteomes" id="UP000261187"/>
    </source>
</evidence>
<organism evidence="1 2">
    <name type="scientific">Segatella copri</name>
    <dbReference type="NCBI Taxonomy" id="165179"/>
    <lineage>
        <taxon>Bacteria</taxon>
        <taxon>Pseudomonadati</taxon>
        <taxon>Bacteroidota</taxon>
        <taxon>Bacteroidia</taxon>
        <taxon>Bacteroidales</taxon>
        <taxon>Prevotellaceae</taxon>
        <taxon>Segatella</taxon>
    </lineage>
</organism>
<evidence type="ECO:0000313" key="1">
    <source>
        <dbReference type="EMBL" id="RGL58863.1"/>
    </source>
</evidence>
<comment type="caution">
    <text evidence="1">The sequence shown here is derived from an EMBL/GenBank/DDBJ whole genome shotgun (WGS) entry which is preliminary data.</text>
</comment>
<reference evidence="1 2" key="1">
    <citation type="submission" date="2018-08" db="EMBL/GenBank/DDBJ databases">
        <title>A genome reference for cultivated species of the human gut microbiota.</title>
        <authorList>
            <person name="Zou Y."/>
            <person name="Xue W."/>
            <person name="Luo G."/>
        </authorList>
    </citation>
    <scope>NUCLEOTIDE SEQUENCE [LARGE SCALE GENOMIC DNA]</scope>
    <source>
        <strain evidence="1 2">TF06-40</strain>
    </source>
</reference>
<sequence>MNTGLDQYMDIFKDAVEDSAAKLTKSFEKILIEVIILFMVIPRKINFTQMGRYGLHVEQTYRNAFGLKKSKCIDWLKLNVSLAKRFLGKQGRWAIAIDPS</sequence>
<dbReference type="Proteomes" id="UP000261187">
    <property type="component" value="Unassembled WGS sequence"/>
</dbReference>
<protein>
    <submittedName>
        <fullName evidence="1">Transposase</fullName>
    </submittedName>
</protein>
<accession>A0AA92SXG9</accession>
<proteinExistence type="predicted"/>
<dbReference type="EMBL" id="QSSA01000021">
    <property type="protein sequence ID" value="RGL58863.1"/>
    <property type="molecule type" value="Genomic_DNA"/>
</dbReference>